<reference evidence="2" key="1">
    <citation type="submission" date="2021-01" db="EMBL/GenBank/DDBJ databases">
        <authorList>
            <person name="Corre E."/>
            <person name="Pelletier E."/>
            <person name="Niang G."/>
            <person name="Scheremetjew M."/>
            <person name="Finn R."/>
            <person name="Kale V."/>
            <person name="Holt S."/>
            <person name="Cochrane G."/>
            <person name="Meng A."/>
            <person name="Brown T."/>
            <person name="Cohen L."/>
        </authorList>
    </citation>
    <scope>NUCLEOTIDE SEQUENCE</scope>
    <source>
        <strain evidence="2">E4-10</strain>
    </source>
</reference>
<feature type="region of interest" description="Disordered" evidence="1">
    <location>
        <begin position="128"/>
        <end position="182"/>
    </location>
</feature>
<gene>
    <name evidence="2" type="ORF">CROE0942_LOCUS2786</name>
</gene>
<accession>A0A7S0JS05</accession>
<proteinExistence type="predicted"/>
<evidence type="ECO:0000313" key="2">
    <source>
        <dbReference type="EMBL" id="CAD8558452.1"/>
    </source>
</evidence>
<name>A0A7S0JS05_CAFRO</name>
<feature type="region of interest" description="Disordered" evidence="1">
    <location>
        <begin position="385"/>
        <end position="444"/>
    </location>
</feature>
<feature type="region of interest" description="Disordered" evidence="1">
    <location>
        <begin position="16"/>
        <end position="57"/>
    </location>
</feature>
<feature type="compositionally biased region" description="Low complexity" evidence="1">
    <location>
        <begin position="32"/>
        <end position="47"/>
    </location>
</feature>
<feature type="compositionally biased region" description="Low complexity" evidence="1">
    <location>
        <begin position="318"/>
        <end position="331"/>
    </location>
</feature>
<dbReference type="EMBL" id="HBET01004162">
    <property type="protein sequence ID" value="CAD8558452.1"/>
    <property type="molecule type" value="Transcribed_RNA"/>
</dbReference>
<protein>
    <submittedName>
        <fullName evidence="2">Uncharacterized protein</fullName>
    </submittedName>
</protein>
<feature type="compositionally biased region" description="Low complexity" evidence="1">
    <location>
        <begin position="338"/>
        <end position="350"/>
    </location>
</feature>
<feature type="region of interest" description="Disordered" evidence="1">
    <location>
        <begin position="302"/>
        <end position="353"/>
    </location>
</feature>
<evidence type="ECO:0000256" key="1">
    <source>
        <dbReference type="SAM" id="MobiDB-lite"/>
    </source>
</evidence>
<feature type="compositionally biased region" description="Basic and acidic residues" evidence="1">
    <location>
        <begin position="148"/>
        <end position="157"/>
    </location>
</feature>
<sequence length="530" mass="54275">MGVAPMLETLAAAQPPGSIHLSGHVGHGDLPGADGLTAGTGAADQAGETPMPQPPGRAQLALWGLDSPGLGETRHVASGMAPPAADAARRGPRLPPSVVGAAMERLGVADPWSPGLHNAIARSAFQGPEAMARHGRSPEGDPGGDAASRQESRRAAAEDAEAAASAAEAEAEAAAGEAARRAEQEVRSSAAVLAALRDPDDPLSLASALRAAPAVGMPELSLPWAEAPVRMDERGEAGRRWTKDGLEVIRLATRMPASLGIAGRSMDERVMAAVAQMRRQREAGERADAARADARQLQARLEATAQARAAAEQEDQRQTQPVTTPRQPSSPARRRAADGASEGDGSSAGAQGVALPASALQQVRGADGEQLLVLTADQLRALAAAVGPGSGSGPSRQRHARARPAPSGSPETRHRTRSRTDPSSARGSPSRKFTEGSSLDISRDTELSEGALAVGVRVKQSFGAAATPSAPRGGAPARWMSPGPRPASPLRSPARAGRERVSRPAKGGTSSQAVRESLERPYSAAALGEA</sequence>
<feature type="region of interest" description="Disordered" evidence="1">
    <location>
        <begin position="462"/>
        <end position="530"/>
    </location>
</feature>
<organism evidence="2">
    <name type="scientific">Cafeteria roenbergensis</name>
    <name type="common">Marine flagellate</name>
    <dbReference type="NCBI Taxonomy" id="33653"/>
    <lineage>
        <taxon>Eukaryota</taxon>
        <taxon>Sar</taxon>
        <taxon>Stramenopiles</taxon>
        <taxon>Bigyra</taxon>
        <taxon>Opalozoa</taxon>
        <taxon>Bicosoecida</taxon>
        <taxon>Cafeteriaceae</taxon>
        <taxon>Cafeteria</taxon>
    </lineage>
</organism>
<dbReference type="AlphaFoldDB" id="A0A7S0JS05"/>
<feature type="compositionally biased region" description="Low complexity" evidence="1">
    <location>
        <begin position="162"/>
        <end position="177"/>
    </location>
</feature>